<dbReference type="EMBL" id="KE344672">
    <property type="protein sequence ID" value="EXB75078.1"/>
    <property type="molecule type" value="Genomic_DNA"/>
</dbReference>
<gene>
    <name evidence="2" type="ORF">L484_002708</name>
</gene>
<protein>
    <submittedName>
        <fullName evidence="2">Uncharacterized protein</fullName>
    </submittedName>
</protein>
<proteinExistence type="predicted"/>
<keyword evidence="3" id="KW-1185">Reference proteome</keyword>
<evidence type="ECO:0000313" key="3">
    <source>
        <dbReference type="Proteomes" id="UP000030645"/>
    </source>
</evidence>
<dbReference type="AlphaFoldDB" id="W9RI14"/>
<name>W9RI14_9ROSA</name>
<feature type="region of interest" description="Disordered" evidence="1">
    <location>
        <begin position="60"/>
        <end position="85"/>
    </location>
</feature>
<evidence type="ECO:0000256" key="1">
    <source>
        <dbReference type="SAM" id="MobiDB-lite"/>
    </source>
</evidence>
<evidence type="ECO:0000313" key="2">
    <source>
        <dbReference type="EMBL" id="EXB75078.1"/>
    </source>
</evidence>
<sequence>MIKTFIGGRIHVLTKPVGIKVVGFQGRGTSGCGEGGSDNPTNCWELVGERICPREGVGEMDGLTEGSQLENVQCHRRGKKPQRRE</sequence>
<organism evidence="2 3">
    <name type="scientific">Morus notabilis</name>
    <dbReference type="NCBI Taxonomy" id="981085"/>
    <lineage>
        <taxon>Eukaryota</taxon>
        <taxon>Viridiplantae</taxon>
        <taxon>Streptophyta</taxon>
        <taxon>Embryophyta</taxon>
        <taxon>Tracheophyta</taxon>
        <taxon>Spermatophyta</taxon>
        <taxon>Magnoliopsida</taxon>
        <taxon>eudicotyledons</taxon>
        <taxon>Gunneridae</taxon>
        <taxon>Pentapetalae</taxon>
        <taxon>rosids</taxon>
        <taxon>fabids</taxon>
        <taxon>Rosales</taxon>
        <taxon>Moraceae</taxon>
        <taxon>Moreae</taxon>
        <taxon>Morus</taxon>
    </lineage>
</organism>
<reference evidence="3" key="1">
    <citation type="submission" date="2013-01" db="EMBL/GenBank/DDBJ databases">
        <title>Draft Genome Sequence of a Mulberry Tree, Morus notabilis C.K. Schneid.</title>
        <authorList>
            <person name="He N."/>
            <person name="Zhao S."/>
        </authorList>
    </citation>
    <scope>NUCLEOTIDE SEQUENCE</scope>
</reference>
<feature type="compositionally biased region" description="Basic residues" evidence="1">
    <location>
        <begin position="74"/>
        <end position="85"/>
    </location>
</feature>
<accession>W9RI14</accession>
<dbReference type="Proteomes" id="UP000030645">
    <property type="component" value="Unassembled WGS sequence"/>
</dbReference>